<dbReference type="InterPro" id="IPR003439">
    <property type="entry name" value="ABC_transporter-like_ATP-bd"/>
</dbReference>
<evidence type="ECO:0000259" key="12">
    <source>
        <dbReference type="PROSITE" id="PS50929"/>
    </source>
</evidence>
<evidence type="ECO:0000256" key="5">
    <source>
        <dbReference type="ARBA" id="ARBA00022741"/>
    </source>
</evidence>
<keyword evidence="3" id="KW-0813">Transport</keyword>
<proteinExistence type="inferred from homology"/>
<feature type="transmembrane region" description="Helical" evidence="10">
    <location>
        <begin position="957"/>
        <end position="983"/>
    </location>
</feature>
<dbReference type="STRING" id="269621.A0A238FE23"/>
<evidence type="ECO:0000256" key="6">
    <source>
        <dbReference type="ARBA" id="ARBA00022840"/>
    </source>
</evidence>
<dbReference type="FunFam" id="3.40.50.300:FF:000997">
    <property type="entry name" value="Multidrug resistance-associated protein 1"/>
    <property type="match status" value="1"/>
</dbReference>
<dbReference type="PROSITE" id="PS00211">
    <property type="entry name" value="ABC_TRANSPORTER_1"/>
    <property type="match status" value="2"/>
</dbReference>
<dbReference type="Gene3D" id="3.40.50.300">
    <property type="entry name" value="P-loop containing nucleotide triphosphate hydrolases"/>
    <property type="match status" value="2"/>
</dbReference>
<comment type="similarity">
    <text evidence="2">Belongs to the ABC transporter superfamily. ABCC family. Conjugate transporter (TC 3.A.1.208) subfamily.</text>
</comment>
<dbReference type="PROSITE" id="PS50929">
    <property type="entry name" value="ABC_TM1F"/>
    <property type="match status" value="2"/>
</dbReference>
<feature type="transmembrane region" description="Helical" evidence="10">
    <location>
        <begin position="497"/>
        <end position="517"/>
    </location>
</feature>
<organism evidence="13 14">
    <name type="scientific">Microbotryum intermedium</name>
    <dbReference type="NCBI Taxonomy" id="269621"/>
    <lineage>
        <taxon>Eukaryota</taxon>
        <taxon>Fungi</taxon>
        <taxon>Dikarya</taxon>
        <taxon>Basidiomycota</taxon>
        <taxon>Pucciniomycotina</taxon>
        <taxon>Microbotryomycetes</taxon>
        <taxon>Microbotryales</taxon>
        <taxon>Microbotryaceae</taxon>
        <taxon>Microbotryum</taxon>
    </lineage>
</organism>
<name>A0A238FE23_9BASI</name>
<evidence type="ECO:0000256" key="10">
    <source>
        <dbReference type="SAM" id="Phobius"/>
    </source>
</evidence>
<feature type="region of interest" description="Disordered" evidence="9">
    <location>
        <begin position="96"/>
        <end position="116"/>
    </location>
</feature>
<evidence type="ECO:0000256" key="7">
    <source>
        <dbReference type="ARBA" id="ARBA00022989"/>
    </source>
</evidence>
<dbReference type="CDD" id="cd03244">
    <property type="entry name" value="ABCC_MRP_domain2"/>
    <property type="match status" value="1"/>
</dbReference>
<feature type="domain" description="ABC transporter" evidence="11">
    <location>
        <begin position="625"/>
        <end position="846"/>
    </location>
</feature>
<keyword evidence="5" id="KW-0547">Nucleotide-binding</keyword>
<reference evidence="14" key="1">
    <citation type="submission" date="2016-09" db="EMBL/GenBank/DDBJ databases">
        <authorList>
            <person name="Jeantristanb JTB J.-T."/>
            <person name="Ricardo R."/>
        </authorList>
    </citation>
    <scope>NUCLEOTIDE SEQUENCE [LARGE SCALE GENOMIC DNA]</scope>
</reference>
<gene>
    <name evidence="13" type="ORF">BQ2448_1745</name>
</gene>
<evidence type="ECO:0000256" key="8">
    <source>
        <dbReference type="ARBA" id="ARBA00023136"/>
    </source>
</evidence>
<dbReference type="PANTHER" id="PTHR24223:SF456">
    <property type="entry name" value="MULTIDRUG RESISTANCE-ASSOCIATED PROTEIN LETHAL(2)03659"/>
    <property type="match status" value="1"/>
</dbReference>
<evidence type="ECO:0000256" key="2">
    <source>
        <dbReference type="ARBA" id="ARBA00009726"/>
    </source>
</evidence>
<dbReference type="Pfam" id="PF00664">
    <property type="entry name" value="ABC_membrane"/>
    <property type="match status" value="2"/>
</dbReference>
<feature type="compositionally biased region" description="Basic and acidic residues" evidence="9">
    <location>
        <begin position="601"/>
        <end position="612"/>
    </location>
</feature>
<evidence type="ECO:0000256" key="9">
    <source>
        <dbReference type="SAM" id="MobiDB-lite"/>
    </source>
</evidence>
<dbReference type="InterPro" id="IPR017871">
    <property type="entry name" value="ABC_transporter-like_CS"/>
</dbReference>
<feature type="domain" description="ABC transporter" evidence="11">
    <location>
        <begin position="1237"/>
        <end position="1478"/>
    </location>
</feature>
<dbReference type="GO" id="GO:0016887">
    <property type="term" value="F:ATP hydrolysis activity"/>
    <property type="evidence" value="ECO:0007669"/>
    <property type="project" value="InterPro"/>
</dbReference>
<dbReference type="FunFam" id="1.20.1560.10:FF:000010">
    <property type="entry name" value="Multidrug resistance-associated ABC transporter"/>
    <property type="match status" value="1"/>
</dbReference>
<feature type="region of interest" description="Disordered" evidence="9">
    <location>
        <begin position="591"/>
        <end position="623"/>
    </location>
</feature>
<dbReference type="EMBL" id="FMSP01000005">
    <property type="protein sequence ID" value="SCV70351.1"/>
    <property type="molecule type" value="Genomic_DNA"/>
</dbReference>
<protein>
    <submittedName>
        <fullName evidence="13">BQ2448_1745 protein</fullName>
    </submittedName>
</protein>
<dbReference type="InterPro" id="IPR011527">
    <property type="entry name" value="ABC1_TM_dom"/>
</dbReference>
<dbReference type="Proteomes" id="UP000198372">
    <property type="component" value="Unassembled WGS sequence"/>
</dbReference>
<dbReference type="InterPro" id="IPR027417">
    <property type="entry name" value="P-loop_NTPase"/>
</dbReference>
<dbReference type="PROSITE" id="PS50893">
    <property type="entry name" value="ABC_TRANSPORTER_2"/>
    <property type="match status" value="2"/>
</dbReference>
<sequence>MTPPSNTQPLELPAGIEERPDAISEVDRAAHDADAVVVAVTDEHAADDAADSGTAVSVARLSESSSSLKGDGAGEKSSYINDAVEKERRTIEAVNDRGAAQREQLDHEADDVTPASSAVKSRWTIFDPFNRRPAEAPPKTMDDASTLALANSSWLSVMTFAWIQPLLVLGYKRQLAVTDLPKMDKTRESALLADRFLEHFERRKNKAKAWNAALEDGSYTPRRLQKMRWRLWHRMTGFGSPDGKREIGLAWALSDVFFWEFWSAGLFKVVGDLAQVTSPLVTKQIIHYVTQAHQAARGVQGDEMPSIGRGVGLAIGLFFMQLVYSVCTAQTFSRGGQVGVLARGALIAATYRRSMVLSGRARQDLNNSKLVSLISADISRIDFASSFFHFSWTCIFQLIEVIVILLVTIGVSSLAGVALVAAAMPLQTFAVRQLFKGRQKSMKFTDARIKSISELLIGIKIVKLFNWERPTVDRVHEIRRKELGGIRKLLTIRAANLAIAMSIPTLASIIVFAVYAATGHSQNPAEIWTSLSLLNLLRMPMMLLPNSLSTIADANSALKRLTPVFTAETLPEAHTVSEDSKTALTVQGADFEWESATPPSKDAEKNNNKKELPSPTASPKLADTEKLDSIVEEAPAPPSRLHDISLDVPRGQLLCVVGPVGSGKSSLLQGLLGEMRKTRGQVVWGGSVSYCAQTAWAQNQTLRENILFGRPFDETRYWECVRAACLLSDFDMLPSGDLTEIGEKGVSLSGGQRQRVSIARTLYFDADIVLLDDPLSAVDAHVGAWLFEQVIDGMLRGKTRILVTHALHELPHADQILVMDQGTIAERGTYTELLAAGGAFARLVRDFGSHEADAADQDATAEGKRRRGNGKSNNADAKVEGTTVKRSAGKAMMQIEERMSGSISRSTYREFLRASNGGVTVPLLILSLFLMGATTVLTNLSLTWWQEEKFGQRSQAFYSGVYALLGVLSAVATFAMGVASVVLGTEASISLHRSALNRVVRAPISFYDTTPLGRILNRLGKDIDSVDNRLNDALRMTLATFAQIGASVVMIAIIFPYFLLPVAVVLAAYVYLSHFYRQSAREIKRHDNILRSSLYSWFSESLAGMSTIRAFGEGERFIHGLEKLIDLENRAYYLTVINQRWLAIRLDFLGAILTIVVSIVAVARRTSISPASIGLALSVVLAVQQALSMVIRQSAEVENNMASVERLVHYQNSLEQEAAADIPETAPEKSWPEQGQIEFKQVEMAYRPELRPVLHGVSFTVRPGEKVGIVGRTGSGKSSIVMSLFRMVELSSGQIVIDGKDISKLGLDQLRSKLSIIPQEAVLFNGTLRSNLDPFGIYEDQALWDALRRAWLVDQGSISSDSRHTSRFTLDTVVEDEGLNMSVGERSLVALARALIRDSRIVVLDEATSTVDIETDQKVQSTIMKEFVDKTLLVIAHRINTIISYDRVLVLDKGNVVVFDSPAALYEAGGIFHSRISLEDIRAARLSR</sequence>
<evidence type="ECO:0000256" key="1">
    <source>
        <dbReference type="ARBA" id="ARBA00004141"/>
    </source>
</evidence>
<evidence type="ECO:0000256" key="3">
    <source>
        <dbReference type="ARBA" id="ARBA00022448"/>
    </source>
</evidence>
<dbReference type="GO" id="GO:0140359">
    <property type="term" value="F:ABC-type transporter activity"/>
    <property type="evidence" value="ECO:0007669"/>
    <property type="project" value="InterPro"/>
</dbReference>
<comment type="subcellular location">
    <subcellularLocation>
        <location evidence="1">Membrane</location>
        <topology evidence="1">Multi-pass membrane protein</topology>
    </subcellularLocation>
</comment>
<dbReference type="CDD" id="cd18597">
    <property type="entry name" value="ABC_6TM_YOR1_D1_like"/>
    <property type="match status" value="1"/>
</dbReference>
<feature type="domain" description="ABC transmembrane type-1" evidence="12">
    <location>
        <begin position="923"/>
        <end position="1199"/>
    </location>
</feature>
<accession>A0A238FE23</accession>
<dbReference type="SMART" id="SM00382">
    <property type="entry name" value="AAA"/>
    <property type="match status" value="2"/>
</dbReference>
<dbReference type="SUPFAM" id="SSF52540">
    <property type="entry name" value="P-loop containing nucleoside triphosphate hydrolases"/>
    <property type="match status" value="2"/>
</dbReference>
<keyword evidence="14" id="KW-1185">Reference proteome</keyword>
<dbReference type="GO" id="GO:0005524">
    <property type="term" value="F:ATP binding"/>
    <property type="evidence" value="ECO:0007669"/>
    <property type="project" value="UniProtKB-KW"/>
</dbReference>
<dbReference type="GO" id="GO:0016020">
    <property type="term" value="C:membrane"/>
    <property type="evidence" value="ECO:0007669"/>
    <property type="project" value="UniProtKB-SubCell"/>
</dbReference>
<feature type="region of interest" description="Disordered" evidence="9">
    <location>
        <begin position="854"/>
        <end position="877"/>
    </location>
</feature>
<evidence type="ECO:0000259" key="11">
    <source>
        <dbReference type="PROSITE" id="PS50893"/>
    </source>
</evidence>
<dbReference type="InterPro" id="IPR050173">
    <property type="entry name" value="ABC_transporter_C-like"/>
</dbReference>
<feature type="transmembrane region" description="Helical" evidence="10">
    <location>
        <begin position="923"/>
        <end position="945"/>
    </location>
</feature>
<feature type="region of interest" description="Disordered" evidence="9">
    <location>
        <begin position="62"/>
        <end position="81"/>
    </location>
</feature>
<feature type="transmembrane region" description="Helical" evidence="10">
    <location>
        <begin position="1142"/>
        <end position="1162"/>
    </location>
</feature>
<keyword evidence="6" id="KW-0067">ATP-binding</keyword>
<dbReference type="FunFam" id="3.40.50.300:FF:000565">
    <property type="entry name" value="ABC bile acid transporter"/>
    <property type="match status" value="1"/>
</dbReference>
<evidence type="ECO:0000313" key="14">
    <source>
        <dbReference type="Proteomes" id="UP000198372"/>
    </source>
</evidence>
<evidence type="ECO:0000313" key="13">
    <source>
        <dbReference type="EMBL" id="SCV70351.1"/>
    </source>
</evidence>
<keyword evidence="8 10" id="KW-0472">Membrane</keyword>
<feature type="compositionally biased region" description="Basic and acidic residues" evidence="9">
    <location>
        <begin position="96"/>
        <end position="107"/>
    </location>
</feature>
<dbReference type="CDD" id="cd18606">
    <property type="entry name" value="ABC_6TM_YOR1_D2_like"/>
    <property type="match status" value="1"/>
</dbReference>
<dbReference type="PANTHER" id="PTHR24223">
    <property type="entry name" value="ATP-BINDING CASSETTE SUB-FAMILY C"/>
    <property type="match status" value="1"/>
</dbReference>
<feature type="domain" description="ABC transmembrane type-1" evidence="12">
    <location>
        <begin position="264"/>
        <end position="553"/>
    </location>
</feature>
<dbReference type="Pfam" id="PF00005">
    <property type="entry name" value="ABC_tran"/>
    <property type="match status" value="2"/>
</dbReference>
<dbReference type="Gene3D" id="1.20.1560.10">
    <property type="entry name" value="ABC transporter type 1, transmembrane domain"/>
    <property type="match status" value="2"/>
</dbReference>
<evidence type="ECO:0000256" key="4">
    <source>
        <dbReference type="ARBA" id="ARBA00022692"/>
    </source>
</evidence>
<dbReference type="CDD" id="cd03250">
    <property type="entry name" value="ABCC_MRP_domain1"/>
    <property type="match status" value="1"/>
</dbReference>
<dbReference type="InterPro" id="IPR003593">
    <property type="entry name" value="AAA+_ATPase"/>
</dbReference>
<dbReference type="SUPFAM" id="SSF90123">
    <property type="entry name" value="ABC transporter transmembrane region"/>
    <property type="match status" value="2"/>
</dbReference>
<dbReference type="OrthoDB" id="6500128at2759"/>
<keyword evidence="7 10" id="KW-1133">Transmembrane helix</keyword>
<feature type="transmembrane region" description="Helical" evidence="10">
    <location>
        <begin position="1044"/>
        <end position="1072"/>
    </location>
</feature>
<dbReference type="InterPro" id="IPR036640">
    <property type="entry name" value="ABC1_TM_sf"/>
</dbReference>
<keyword evidence="4 10" id="KW-0812">Transmembrane</keyword>